<dbReference type="GO" id="GO:0046872">
    <property type="term" value="F:metal ion binding"/>
    <property type="evidence" value="ECO:0007669"/>
    <property type="project" value="UniProtKB-KW"/>
</dbReference>
<dbReference type="FunFam" id="3.30.499.10:FF:000006">
    <property type="entry name" value="3-isopropylmalate dehydratase large subunit"/>
    <property type="match status" value="1"/>
</dbReference>
<dbReference type="InterPro" id="IPR004430">
    <property type="entry name" value="3-IsopropMal_deHydase_lsu"/>
</dbReference>
<keyword evidence="9 12" id="KW-0411">Iron-sulfur</keyword>
<dbReference type="UniPathway" id="UPA00946"/>
<evidence type="ECO:0000259" key="14">
    <source>
        <dbReference type="Pfam" id="PF00330"/>
    </source>
</evidence>
<keyword evidence="16" id="KW-1185">Reference proteome</keyword>
<dbReference type="NCBIfam" id="NF004016">
    <property type="entry name" value="PRK05478.1"/>
    <property type="match status" value="1"/>
</dbReference>
<keyword evidence="5 12" id="KW-0004">4Fe-4S</keyword>
<dbReference type="Proteomes" id="UP000261811">
    <property type="component" value="Unassembled WGS sequence"/>
</dbReference>
<evidence type="ECO:0000256" key="5">
    <source>
        <dbReference type="ARBA" id="ARBA00022485"/>
    </source>
</evidence>
<dbReference type="PROSITE" id="PS01244">
    <property type="entry name" value="ACONITASE_2"/>
    <property type="match status" value="1"/>
</dbReference>
<dbReference type="Pfam" id="PF00330">
    <property type="entry name" value="Aconitase"/>
    <property type="match status" value="1"/>
</dbReference>
<keyword evidence="6 12" id="KW-0028">Amino-acid biosynthesis</keyword>
<comment type="function">
    <text evidence="2 12">Catalyzes the isomerization between 2-isopropylmalate and 3-isopropylmalate, via the formation of 2-isopropylmaleate.</text>
</comment>
<dbReference type="RefSeq" id="WP_117358578.1">
    <property type="nucleotide sequence ID" value="NZ_QURH01000294.1"/>
</dbReference>
<evidence type="ECO:0000256" key="3">
    <source>
        <dbReference type="ARBA" id="ARBA00004729"/>
    </source>
</evidence>
<comment type="caution">
    <text evidence="15">The sequence shown here is derived from an EMBL/GenBank/DDBJ whole genome shotgun (WGS) entry which is preliminary data.</text>
</comment>
<evidence type="ECO:0000313" key="15">
    <source>
        <dbReference type="EMBL" id="RFU40315.1"/>
    </source>
</evidence>
<feature type="region of interest" description="Disordered" evidence="13">
    <location>
        <begin position="417"/>
        <end position="443"/>
    </location>
</feature>
<evidence type="ECO:0000256" key="4">
    <source>
        <dbReference type="ARBA" id="ARBA00022430"/>
    </source>
</evidence>
<comment type="subunit">
    <text evidence="12">Heterodimer of LeuC and LeuD.</text>
</comment>
<dbReference type="OrthoDB" id="9802769at2"/>
<protein>
    <recommendedName>
        <fullName evidence="12">3-isopropylmalate dehydratase large subunit</fullName>
        <ecNumber evidence="12">4.2.1.33</ecNumber>
    </recommendedName>
    <alternativeName>
        <fullName evidence="12">Alpha-IPM isomerase</fullName>
        <shortName evidence="12">IPMI</shortName>
    </alternativeName>
    <alternativeName>
        <fullName evidence="12">Isopropylmalate isomerase</fullName>
    </alternativeName>
</protein>
<dbReference type="GO" id="GO:0009098">
    <property type="term" value="P:L-leucine biosynthetic process"/>
    <property type="evidence" value="ECO:0007669"/>
    <property type="project" value="UniProtKB-UniRule"/>
</dbReference>
<dbReference type="HAMAP" id="MF_01026">
    <property type="entry name" value="LeuC_type1"/>
    <property type="match status" value="1"/>
</dbReference>
<dbReference type="FunFam" id="3.30.499.10:FF:000007">
    <property type="entry name" value="3-isopropylmalate dehydratase large subunit"/>
    <property type="match status" value="1"/>
</dbReference>
<comment type="cofactor">
    <cofactor evidence="12">
        <name>[4Fe-4S] cluster</name>
        <dbReference type="ChEBI" id="CHEBI:49883"/>
    </cofactor>
    <text evidence="12">Binds 1 [4Fe-4S] cluster per subunit.</text>
</comment>
<dbReference type="Gene3D" id="3.30.499.10">
    <property type="entry name" value="Aconitase, domain 3"/>
    <property type="match status" value="2"/>
</dbReference>
<dbReference type="UniPathway" id="UPA00048">
    <property type="reaction ID" value="UER00071"/>
</dbReference>
<evidence type="ECO:0000256" key="1">
    <source>
        <dbReference type="ARBA" id="ARBA00000491"/>
    </source>
</evidence>
<evidence type="ECO:0000256" key="12">
    <source>
        <dbReference type="HAMAP-Rule" id="MF_01026"/>
    </source>
</evidence>
<dbReference type="PRINTS" id="PR00415">
    <property type="entry name" value="ACONITASE"/>
</dbReference>
<dbReference type="InterPro" id="IPR050067">
    <property type="entry name" value="IPM_dehydratase_rel_enz"/>
</dbReference>
<keyword evidence="8 12" id="KW-0408">Iron</keyword>
<gene>
    <name evidence="12 15" type="primary">leuC</name>
    <name evidence="15" type="ORF">DZF91_17775</name>
</gene>
<evidence type="ECO:0000256" key="9">
    <source>
        <dbReference type="ARBA" id="ARBA00023014"/>
    </source>
</evidence>
<dbReference type="InterPro" id="IPR018136">
    <property type="entry name" value="Aconitase_4Fe-4S_BS"/>
</dbReference>
<reference evidence="15 16" key="1">
    <citation type="submission" date="2018-08" db="EMBL/GenBank/DDBJ databases">
        <title>Actinomadura jelena sp. nov., a novel Actinomycete isolated from soil in Chad.</title>
        <authorList>
            <person name="Shi L."/>
        </authorList>
    </citation>
    <scope>NUCLEOTIDE SEQUENCE [LARGE SCALE GENOMIC DNA]</scope>
    <source>
        <strain evidence="15 16">NEAU-G17</strain>
    </source>
</reference>
<feature type="binding site" evidence="12">
    <location>
        <position position="347"/>
    </location>
    <ligand>
        <name>[4Fe-4S] cluster</name>
        <dbReference type="ChEBI" id="CHEBI:49883"/>
    </ligand>
</feature>
<evidence type="ECO:0000256" key="10">
    <source>
        <dbReference type="ARBA" id="ARBA00023239"/>
    </source>
</evidence>
<dbReference type="PROSITE" id="PS00450">
    <property type="entry name" value="ACONITASE_1"/>
    <property type="match status" value="1"/>
</dbReference>
<dbReference type="PANTHER" id="PTHR43822">
    <property type="entry name" value="HOMOACONITASE, MITOCHONDRIAL-RELATED"/>
    <property type="match status" value="1"/>
</dbReference>
<feature type="binding site" evidence="12">
    <location>
        <position position="407"/>
    </location>
    <ligand>
        <name>[4Fe-4S] cluster</name>
        <dbReference type="ChEBI" id="CHEBI:49883"/>
    </ligand>
</feature>
<dbReference type="InterPro" id="IPR033941">
    <property type="entry name" value="IPMI_cat"/>
</dbReference>
<dbReference type="NCBIfam" id="NF009116">
    <property type="entry name" value="PRK12466.1"/>
    <property type="match status" value="1"/>
</dbReference>
<comment type="catalytic activity">
    <reaction evidence="1 12">
        <text>(2R,3S)-3-isopropylmalate = (2S)-2-isopropylmalate</text>
        <dbReference type="Rhea" id="RHEA:32287"/>
        <dbReference type="ChEBI" id="CHEBI:1178"/>
        <dbReference type="ChEBI" id="CHEBI:35121"/>
        <dbReference type="EC" id="4.2.1.33"/>
    </reaction>
</comment>
<dbReference type="GO" id="GO:0051539">
    <property type="term" value="F:4 iron, 4 sulfur cluster binding"/>
    <property type="evidence" value="ECO:0007669"/>
    <property type="project" value="UniProtKB-KW"/>
</dbReference>
<accession>A0A372JJY7</accession>
<keyword evidence="10 12" id="KW-0456">Lyase</keyword>
<comment type="pathway">
    <text evidence="3 12">Amino-acid biosynthesis; L-leucine biosynthesis; L-leucine from 3-methyl-2-oxobutanoate: step 2/4.</text>
</comment>
<dbReference type="InterPro" id="IPR001030">
    <property type="entry name" value="Acoase/IPM_deHydtase_lsu_aba"/>
</dbReference>
<evidence type="ECO:0000256" key="6">
    <source>
        <dbReference type="ARBA" id="ARBA00022605"/>
    </source>
</evidence>
<dbReference type="EMBL" id="QURH01000294">
    <property type="protein sequence ID" value="RFU40315.1"/>
    <property type="molecule type" value="Genomic_DNA"/>
</dbReference>
<evidence type="ECO:0000256" key="11">
    <source>
        <dbReference type="ARBA" id="ARBA00023304"/>
    </source>
</evidence>
<sequence length="465" mass="49259">MGRTLAEKVYDAHVVRRAEGEPDLLYIDLHLVHEVTSPQAFDGLRMAGRPVRRPDLTIATEDHNVPTTDLLAPIADPVSRTQVETLRKNCAEFGIRLHPMGDDGQGIVHVIGPQLGLTQPGMTVVCGDSHTSTHGAFGALAHGIGTSEVEHVLATQTLPQVKPKMMAVTVNGSLPAGVTAKDLILAIIARIGTGGGQGHIIEYRGQAIRELSMEGRMTVCNMSIEAGARAGMIAPDETTFAYLKGRPHAPQGEAWDEAVEYWKSLRTDDDAVFDKEVVIDASELTPFVTWGTNPGQGLPLGESVPDPADLADPTERQAAERALRYMGLTAGTPLRDIAVDTVFVGSCTNGRIEDLRAVADVLSGRTVADGVRMLVVPGSMEVKKQAEAEGLDAVIRAAGAEWREAGCSMCLAMNPDKLTPGERSASTSNRNFEGRQGPGGRTHLVSPAVAAATAVTGRLAAPADL</sequence>
<dbReference type="GO" id="GO:0003861">
    <property type="term" value="F:3-isopropylmalate dehydratase activity"/>
    <property type="evidence" value="ECO:0007669"/>
    <property type="project" value="UniProtKB-UniRule"/>
</dbReference>
<keyword evidence="11 12" id="KW-0100">Branched-chain amino acid biosynthesis</keyword>
<proteinExistence type="inferred from homology"/>
<organism evidence="15 16">
    <name type="scientific">Actinomadura logoneensis</name>
    <dbReference type="NCBI Taxonomy" id="2293572"/>
    <lineage>
        <taxon>Bacteria</taxon>
        <taxon>Bacillati</taxon>
        <taxon>Actinomycetota</taxon>
        <taxon>Actinomycetes</taxon>
        <taxon>Streptosporangiales</taxon>
        <taxon>Thermomonosporaceae</taxon>
        <taxon>Actinomadura</taxon>
    </lineage>
</organism>
<evidence type="ECO:0000256" key="8">
    <source>
        <dbReference type="ARBA" id="ARBA00023004"/>
    </source>
</evidence>
<feature type="binding site" evidence="12">
    <location>
        <position position="410"/>
    </location>
    <ligand>
        <name>[4Fe-4S] cluster</name>
        <dbReference type="ChEBI" id="CHEBI:49883"/>
    </ligand>
</feature>
<feature type="domain" description="Aconitase/3-isopropylmalate dehydratase large subunit alpha/beta/alpha" evidence="14">
    <location>
        <begin position="7"/>
        <end position="457"/>
    </location>
</feature>
<evidence type="ECO:0000256" key="2">
    <source>
        <dbReference type="ARBA" id="ARBA00002695"/>
    </source>
</evidence>
<dbReference type="InterPro" id="IPR015931">
    <property type="entry name" value="Acnase/IPM_dHydase_lsu_aba_1/3"/>
</dbReference>
<comment type="similarity">
    <text evidence="12">Belongs to the aconitase/IPM isomerase family. LeuC type 1 subfamily.</text>
</comment>
<keyword evidence="7 12" id="KW-0479">Metal-binding</keyword>
<evidence type="ECO:0000313" key="16">
    <source>
        <dbReference type="Proteomes" id="UP000261811"/>
    </source>
</evidence>
<dbReference type="PANTHER" id="PTHR43822:SF9">
    <property type="entry name" value="3-ISOPROPYLMALATE DEHYDRATASE"/>
    <property type="match status" value="1"/>
</dbReference>
<dbReference type="CDD" id="cd01583">
    <property type="entry name" value="IPMI"/>
    <property type="match status" value="1"/>
</dbReference>
<keyword evidence="4 12" id="KW-0432">Leucine biosynthesis</keyword>
<evidence type="ECO:0000256" key="7">
    <source>
        <dbReference type="ARBA" id="ARBA00022723"/>
    </source>
</evidence>
<dbReference type="InterPro" id="IPR036008">
    <property type="entry name" value="Aconitase_4Fe-4S_dom"/>
</dbReference>
<dbReference type="AlphaFoldDB" id="A0A372JJY7"/>
<name>A0A372JJY7_9ACTN</name>
<dbReference type="SUPFAM" id="SSF53732">
    <property type="entry name" value="Aconitase iron-sulfur domain"/>
    <property type="match status" value="1"/>
</dbReference>
<dbReference type="NCBIfam" id="TIGR00170">
    <property type="entry name" value="leuC"/>
    <property type="match status" value="1"/>
</dbReference>
<evidence type="ECO:0000256" key="13">
    <source>
        <dbReference type="SAM" id="MobiDB-lite"/>
    </source>
</evidence>
<dbReference type="EC" id="4.2.1.33" evidence="12"/>